<proteinExistence type="predicted"/>
<dbReference type="Proteomes" id="UP000183504">
    <property type="component" value="Unassembled WGS sequence"/>
</dbReference>
<reference evidence="1 2" key="1">
    <citation type="submission" date="2015-01" db="EMBL/GenBank/DDBJ databases">
        <authorList>
            <person name="Pelicic Vladimir"/>
        </authorList>
    </citation>
    <scope>NUCLEOTIDE SEQUENCE [LARGE SCALE GENOMIC DNA]</scope>
    <source>
        <strain evidence="1 2">2908</strain>
    </source>
</reference>
<gene>
    <name evidence="1" type="ORF">SSV_1339</name>
</gene>
<name>A0A0B7GRC7_STRSA</name>
<organism evidence="1 2">
    <name type="scientific">Streptococcus sanguinis</name>
    <dbReference type="NCBI Taxonomy" id="1305"/>
    <lineage>
        <taxon>Bacteria</taxon>
        <taxon>Bacillati</taxon>
        <taxon>Bacillota</taxon>
        <taxon>Bacilli</taxon>
        <taxon>Lactobacillales</taxon>
        <taxon>Streptococcaceae</taxon>
        <taxon>Streptococcus</taxon>
    </lineage>
</organism>
<evidence type="ECO:0000313" key="1">
    <source>
        <dbReference type="EMBL" id="CEL90634.1"/>
    </source>
</evidence>
<protein>
    <submittedName>
        <fullName evidence="1">Uncharacterized protein</fullName>
    </submittedName>
</protein>
<dbReference type="EMBL" id="CDMW01000001">
    <property type="protein sequence ID" value="CEL90634.1"/>
    <property type="molecule type" value="Genomic_DNA"/>
</dbReference>
<dbReference type="AlphaFoldDB" id="A0A0B7GRC7"/>
<accession>A0A0B7GRC7</accession>
<evidence type="ECO:0000313" key="2">
    <source>
        <dbReference type="Proteomes" id="UP000183504"/>
    </source>
</evidence>
<sequence length="116" mass="13887">MTQFTTELLNFLAQKQDIDEFFLFFLPNYLTKVLLSKNLELGHLEYLLYLLQFLLLKKLKYTCLKILFYLSFTLPHCKKEDVRPLKTLLQVVAIKIFCTFFPLFLSQKVYVFLSFP</sequence>